<feature type="region of interest" description="Disordered" evidence="1">
    <location>
        <begin position="264"/>
        <end position="285"/>
    </location>
</feature>
<dbReference type="InterPro" id="IPR017938">
    <property type="entry name" value="Riboflavin_synthase-like_b-brl"/>
</dbReference>
<dbReference type="AlphaFoldDB" id="A0A543NH61"/>
<evidence type="ECO:0000256" key="1">
    <source>
        <dbReference type="SAM" id="MobiDB-lite"/>
    </source>
</evidence>
<dbReference type="Pfam" id="PF04954">
    <property type="entry name" value="SIP"/>
    <property type="match status" value="1"/>
</dbReference>
<dbReference type="InterPro" id="IPR039374">
    <property type="entry name" value="SIP_fam"/>
</dbReference>
<organism evidence="3 4">
    <name type="scientific">Haloactinospora alba</name>
    <dbReference type="NCBI Taxonomy" id="405555"/>
    <lineage>
        <taxon>Bacteria</taxon>
        <taxon>Bacillati</taxon>
        <taxon>Actinomycetota</taxon>
        <taxon>Actinomycetes</taxon>
        <taxon>Streptosporangiales</taxon>
        <taxon>Nocardiopsidaceae</taxon>
        <taxon>Haloactinospora</taxon>
    </lineage>
</organism>
<dbReference type="PROSITE" id="PS51384">
    <property type="entry name" value="FAD_FR"/>
    <property type="match status" value="1"/>
</dbReference>
<dbReference type="InterPro" id="IPR013113">
    <property type="entry name" value="SIP_FAD-bd"/>
</dbReference>
<dbReference type="RefSeq" id="WP_141922432.1">
    <property type="nucleotide sequence ID" value="NZ_VFQC01000001.1"/>
</dbReference>
<accession>A0A543NH61</accession>
<dbReference type="Pfam" id="PF08021">
    <property type="entry name" value="FAD_binding_9"/>
    <property type="match status" value="1"/>
</dbReference>
<dbReference type="InterPro" id="IPR039261">
    <property type="entry name" value="FNR_nucleotide-bd"/>
</dbReference>
<protein>
    <submittedName>
        <fullName evidence="3">NADPH-dependent ferric siderophore reductase</fullName>
    </submittedName>
</protein>
<dbReference type="Gene3D" id="2.40.30.10">
    <property type="entry name" value="Translation factors"/>
    <property type="match status" value="1"/>
</dbReference>
<dbReference type="Proteomes" id="UP000317422">
    <property type="component" value="Unassembled WGS sequence"/>
</dbReference>
<dbReference type="PANTHER" id="PTHR30157:SF0">
    <property type="entry name" value="NADPH-DEPENDENT FERRIC-CHELATE REDUCTASE"/>
    <property type="match status" value="1"/>
</dbReference>
<dbReference type="OrthoDB" id="3211041at2"/>
<keyword evidence="4" id="KW-1185">Reference proteome</keyword>
<dbReference type="CDD" id="cd06193">
    <property type="entry name" value="siderophore_interacting"/>
    <property type="match status" value="1"/>
</dbReference>
<reference evidence="3 4" key="1">
    <citation type="submission" date="2019-06" db="EMBL/GenBank/DDBJ databases">
        <title>Sequencing the genomes of 1000 actinobacteria strains.</title>
        <authorList>
            <person name="Klenk H.-P."/>
        </authorList>
    </citation>
    <scope>NUCLEOTIDE SEQUENCE [LARGE SCALE GENOMIC DNA]</scope>
    <source>
        <strain evidence="3 4">DSM 45015</strain>
    </source>
</reference>
<dbReference type="Gene3D" id="3.40.50.80">
    <property type="entry name" value="Nucleotide-binding domain of ferredoxin-NADP reductase (FNR) module"/>
    <property type="match status" value="1"/>
</dbReference>
<evidence type="ECO:0000313" key="4">
    <source>
        <dbReference type="Proteomes" id="UP000317422"/>
    </source>
</evidence>
<evidence type="ECO:0000313" key="3">
    <source>
        <dbReference type="EMBL" id="TQN31188.1"/>
    </source>
</evidence>
<dbReference type="EMBL" id="VFQC01000001">
    <property type="protein sequence ID" value="TQN31188.1"/>
    <property type="molecule type" value="Genomic_DNA"/>
</dbReference>
<gene>
    <name evidence="3" type="ORF">FHX37_1082</name>
</gene>
<dbReference type="PANTHER" id="PTHR30157">
    <property type="entry name" value="FERRIC REDUCTASE, NADPH-DEPENDENT"/>
    <property type="match status" value="1"/>
</dbReference>
<name>A0A543NH61_9ACTN</name>
<dbReference type="SUPFAM" id="SSF63380">
    <property type="entry name" value="Riboflavin synthase domain-like"/>
    <property type="match status" value="1"/>
</dbReference>
<dbReference type="InterPro" id="IPR007037">
    <property type="entry name" value="SIP_rossman_dom"/>
</dbReference>
<comment type="caution">
    <text evidence="3">The sequence shown here is derived from an EMBL/GenBank/DDBJ whole genome shotgun (WGS) entry which is preliminary data.</text>
</comment>
<sequence>MSTQPASRKRTLNRGRVRRVEHLSPHMVRLVLGGDGLSAFEAGEYTDHYIKLLFPQPGVAYPEPFDMDAVRRDMPRAQWPATRTYTVRFWDPQARELTIDVVYHGDMGLAGPWAAAAQPGDEIYFLGPGGAYAPDPAADWHLLAGDESALPAIAASAERLPSGTPAHVVVEVSGPAEEQEIPAPASATVQWVHRENRRVGEALVETVRSLALPEGRGQAFVHGEAGAVKDLRRFLRFERDMSRDQLSASGYWKLGNDEDGWQAAKTEWNREVEREEEGLAASPTH</sequence>
<dbReference type="InterPro" id="IPR017927">
    <property type="entry name" value="FAD-bd_FR_type"/>
</dbReference>
<dbReference type="GO" id="GO:0016491">
    <property type="term" value="F:oxidoreductase activity"/>
    <property type="evidence" value="ECO:0007669"/>
    <property type="project" value="InterPro"/>
</dbReference>
<dbReference type="FunFam" id="2.40.30.10:FF:000131">
    <property type="entry name" value="NADPH-dependent ferric siderophore reductase"/>
    <property type="match status" value="1"/>
</dbReference>
<feature type="domain" description="FAD-binding FR-type" evidence="2">
    <location>
        <begin position="10"/>
        <end position="135"/>
    </location>
</feature>
<proteinExistence type="predicted"/>
<evidence type="ECO:0000259" key="2">
    <source>
        <dbReference type="PROSITE" id="PS51384"/>
    </source>
</evidence>